<protein>
    <submittedName>
        <fullName evidence="8">Intermembrane transport protein PqiA</fullName>
    </submittedName>
</protein>
<evidence type="ECO:0000256" key="6">
    <source>
        <dbReference type="ARBA" id="ARBA00023136"/>
    </source>
</evidence>
<evidence type="ECO:0000256" key="3">
    <source>
        <dbReference type="ARBA" id="ARBA00022519"/>
    </source>
</evidence>
<feature type="transmembrane region" description="Helical" evidence="7">
    <location>
        <begin position="177"/>
        <end position="196"/>
    </location>
</feature>
<feature type="transmembrane region" description="Helical" evidence="7">
    <location>
        <begin position="52"/>
        <end position="72"/>
    </location>
</feature>
<evidence type="ECO:0000256" key="2">
    <source>
        <dbReference type="ARBA" id="ARBA00022475"/>
    </source>
</evidence>
<comment type="subcellular location">
    <subcellularLocation>
        <location evidence="1">Cell inner membrane</location>
    </subcellularLocation>
</comment>
<dbReference type="PANTHER" id="PTHR30462">
    <property type="entry name" value="INTERMEMBRANE TRANSPORT PROTEIN PQIB-RELATED"/>
    <property type="match status" value="1"/>
</dbReference>
<keyword evidence="6 7" id="KW-0472">Membrane</keyword>
<evidence type="ECO:0000313" key="9">
    <source>
        <dbReference type="Proteomes" id="UP000494269"/>
    </source>
</evidence>
<evidence type="ECO:0000256" key="7">
    <source>
        <dbReference type="SAM" id="Phobius"/>
    </source>
</evidence>
<keyword evidence="9" id="KW-1185">Reference proteome</keyword>
<dbReference type="Pfam" id="PF04403">
    <property type="entry name" value="PqiA"/>
    <property type="match status" value="1"/>
</dbReference>
<sequence>MTRTPFASDLSVVGCHTCGLVCERVDTPGRDVQCPRCGATLHQRRPNGFARAWALLVAAIICYIPANVLPVMHSSLLGRGSSSTIMEGAVEFWTSGSYGIAFVIFIASVAVPCAKFLILGLLLVTSQRRSRWATRERAKLYRLVEFVGYWSMLDVLVVAVVAALVQFQGLTDISPRVGILFFGMVVIFTMLAAMSFDPRHIWDGEINGGVE</sequence>
<dbReference type="RefSeq" id="WP_175168530.1">
    <property type="nucleotide sequence ID" value="NZ_JBDJLL010000003.1"/>
</dbReference>
<evidence type="ECO:0000256" key="5">
    <source>
        <dbReference type="ARBA" id="ARBA00022989"/>
    </source>
</evidence>
<feature type="transmembrane region" description="Helical" evidence="7">
    <location>
        <begin position="92"/>
        <end position="125"/>
    </location>
</feature>
<keyword evidence="5 7" id="KW-1133">Transmembrane helix</keyword>
<dbReference type="Proteomes" id="UP000494269">
    <property type="component" value="Unassembled WGS sequence"/>
</dbReference>
<evidence type="ECO:0000256" key="4">
    <source>
        <dbReference type="ARBA" id="ARBA00022692"/>
    </source>
</evidence>
<keyword evidence="3" id="KW-0997">Cell inner membrane</keyword>
<evidence type="ECO:0000256" key="1">
    <source>
        <dbReference type="ARBA" id="ARBA00004533"/>
    </source>
</evidence>
<feature type="transmembrane region" description="Helical" evidence="7">
    <location>
        <begin position="146"/>
        <end position="165"/>
    </location>
</feature>
<dbReference type="PANTHER" id="PTHR30462:SF3">
    <property type="entry name" value="INTERMEMBRANE TRANSPORT PROTEIN PQIA"/>
    <property type="match status" value="1"/>
</dbReference>
<dbReference type="AlphaFoldDB" id="A0A6S6Z1U3"/>
<gene>
    <name evidence="8" type="primary">pqiA_1</name>
    <name evidence="8" type="ORF">LMG3441_00295</name>
</gene>
<dbReference type="GO" id="GO:0005886">
    <property type="term" value="C:plasma membrane"/>
    <property type="evidence" value="ECO:0007669"/>
    <property type="project" value="UniProtKB-SubCell"/>
</dbReference>
<dbReference type="EMBL" id="CADIJQ010000001">
    <property type="protein sequence ID" value="CAB3655959.1"/>
    <property type="molecule type" value="Genomic_DNA"/>
</dbReference>
<keyword evidence="2" id="KW-1003">Cell membrane</keyword>
<keyword evidence="4 7" id="KW-0812">Transmembrane</keyword>
<name>A0A6S6Z1U3_9BURK</name>
<dbReference type="InterPro" id="IPR051800">
    <property type="entry name" value="PqiA-PqiB_transport"/>
</dbReference>
<reference evidence="8 9" key="1">
    <citation type="submission" date="2020-04" db="EMBL/GenBank/DDBJ databases">
        <authorList>
            <person name="De Canck E."/>
        </authorList>
    </citation>
    <scope>NUCLEOTIDE SEQUENCE [LARGE SCALE GENOMIC DNA]</scope>
    <source>
        <strain evidence="8 9">LMG 3441</strain>
    </source>
</reference>
<dbReference type="InterPro" id="IPR007498">
    <property type="entry name" value="PqiA-like"/>
</dbReference>
<proteinExistence type="predicted"/>
<evidence type="ECO:0000313" key="8">
    <source>
        <dbReference type="EMBL" id="CAB3655959.1"/>
    </source>
</evidence>
<accession>A0A6S6Z1U3</accession>
<organism evidence="8 9">
    <name type="scientific">Achromobacter kerstersii</name>
    <dbReference type="NCBI Taxonomy" id="1353890"/>
    <lineage>
        <taxon>Bacteria</taxon>
        <taxon>Pseudomonadati</taxon>
        <taxon>Pseudomonadota</taxon>
        <taxon>Betaproteobacteria</taxon>
        <taxon>Burkholderiales</taxon>
        <taxon>Alcaligenaceae</taxon>
        <taxon>Achromobacter</taxon>
    </lineage>
</organism>